<dbReference type="InterPro" id="IPR036388">
    <property type="entry name" value="WH-like_DNA-bd_sf"/>
</dbReference>
<dbReference type="SUPFAM" id="SSF48008">
    <property type="entry name" value="GntR ligand-binding domain-like"/>
    <property type="match status" value="1"/>
</dbReference>
<keyword evidence="2 5" id="KW-0238">DNA-binding</keyword>
<dbReference type="GO" id="GO:0003700">
    <property type="term" value="F:DNA-binding transcription factor activity"/>
    <property type="evidence" value="ECO:0007669"/>
    <property type="project" value="InterPro"/>
</dbReference>
<keyword evidence="1" id="KW-0805">Transcription regulation</keyword>
<comment type="caution">
    <text evidence="5">The sequence shown here is derived from an EMBL/GenBank/DDBJ whole genome shotgun (WGS) entry which is preliminary data.</text>
</comment>
<evidence type="ECO:0000313" key="6">
    <source>
        <dbReference type="Proteomes" id="UP000579281"/>
    </source>
</evidence>
<evidence type="ECO:0000259" key="4">
    <source>
        <dbReference type="PROSITE" id="PS50949"/>
    </source>
</evidence>
<evidence type="ECO:0000256" key="3">
    <source>
        <dbReference type="ARBA" id="ARBA00023163"/>
    </source>
</evidence>
<dbReference type="CDD" id="cd07377">
    <property type="entry name" value="WHTH_GntR"/>
    <property type="match status" value="1"/>
</dbReference>
<dbReference type="SUPFAM" id="SSF46785">
    <property type="entry name" value="Winged helix' DNA-binding domain"/>
    <property type="match status" value="1"/>
</dbReference>
<evidence type="ECO:0000256" key="2">
    <source>
        <dbReference type="ARBA" id="ARBA00023125"/>
    </source>
</evidence>
<dbReference type="AlphaFoldDB" id="A0A841KY65"/>
<dbReference type="Pfam" id="PF00392">
    <property type="entry name" value="GntR"/>
    <property type="match status" value="1"/>
</dbReference>
<feature type="domain" description="HTH gntR-type" evidence="4">
    <location>
        <begin position="13"/>
        <end position="80"/>
    </location>
</feature>
<dbReference type="Gene3D" id="1.10.10.10">
    <property type="entry name" value="Winged helix-like DNA-binding domain superfamily/Winged helix DNA-binding domain"/>
    <property type="match status" value="1"/>
</dbReference>
<dbReference type="EMBL" id="JACHEN010000042">
    <property type="protein sequence ID" value="MBB6218574.1"/>
    <property type="molecule type" value="Genomic_DNA"/>
</dbReference>
<evidence type="ECO:0000313" key="5">
    <source>
        <dbReference type="EMBL" id="MBB6218574.1"/>
    </source>
</evidence>
<protein>
    <submittedName>
        <fullName evidence="5">DNA-binding GntR family transcriptional regulator</fullName>
    </submittedName>
</protein>
<name>A0A841KY65_9FIRM</name>
<accession>A0A841KY65</accession>
<sequence>MEKEKSLKVENYKTVRDAVFEKLRKAILDGYFKPGQRIIENQVAEEMGVSRTPIREALRRLEIEKLVENLPRKGVMVARVNESQIKEIFNIRGVLEGLAVRLAIDNSDALMIADLEKIISEMETAIKDGDIDKQINCNTRFHDYIVRKANSPMLTEMLQNIHEQIQRYRHQSLSLEGRAEVSLSEHKDIVQEIKEKNKYGAEIFMKKHIEKAGEALMKRMGQ</sequence>
<dbReference type="PANTHER" id="PTHR43537">
    <property type="entry name" value="TRANSCRIPTIONAL REGULATOR, GNTR FAMILY"/>
    <property type="match status" value="1"/>
</dbReference>
<dbReference type="InterPro" id="IPR036390">
    <property type="entry name" value="WH_DNA-bd_sf"/>
</dbReference>
<dbReference type="Gene3D" id="1.20.120.530">
    <property type="entry name" value="GntR ligand-binding domain-like"/>
    <property type="match status" value="1"/>
</dbReference>
<proteinExistence type="predicted"/>
<dbReference type="Proteomes" id="UP000579281">
    <property type="component" value="Unassembled WGS sequence"/>
</dbReference>
<dbReference type="RefSeq" id="WP_184313168.1">
    <property type="nucleotide sequence ID" value="NZ_JACHEN010000042.1"/>
</dbReference>
<dbReference type="PROSITE" id="PS50949">
    <property type="entry name" value="HTH_GNTR"/>
    <property type="match status" value="1"/>
</dbReference>
<keyword evidence="3" id="KW-0804">Transcription</keyword>
<gene>
    <name evidence="5" type="ORF">HNQ80_004748</name>
</gene>
<dbReference type="GO" id="GO:0003677">
    <property type="term" value="F:DNA binding"/>
    <property type="evidence" value="ECO:0007669"/>
    <property type="project" value="UniProtKB-KW"/>
</dbReference>
<dbReference type="PANTHER" id="PTHR43537:SF24">
    <property type="entry name" value="GLUCONATE OPERON TRANSCRIPTIONAL REPRESSOR"/>
    <property type="match status" value="1"/>
</dbReference>
<dbReference type="InterPro" id="IPR008920">
    <property type="entry name" value="TF_FadR/GntR_C"/>
</dbReference>
<dbReference type="InterPro" id="IPR000524">
    <property type="entry name" value="Tscrpt_reg_HTH_GntR"/>
</dbReference>
<dbReference type="SMART" id="SM00345">
    <property type="entry name" value="HTH_GNTR"/>
    <property type="match status" value="1"/>
</dbReference>
<dbReference type="InterPro" id="IPR011711">
    <property type="entry name" value="GntR_C"/>
</dbReference>
<dbReference type="SMART" id="SM00895">
    <property type="entry name" value="FCD"/>
    <property type="match status" value="1"/>
</dbReference>
<keyword evidence="6" id="KW-1185">Reference proteome</keyword>
<organism evidence="5 6">
    <name type="scientific">Anaerosolibacter carboniphilus</name>
    <dbReference type="NCBI Taxonomy" id="1417629"/>
    <lineage>
        <taxon>Bacteria</taxon>
        <taxon>Bacillati</taxon>
        <taxon>Bacillota</taxon>
        <taxon>Clostridia</taxon>
        <taxon>Peptostreptococcales</taxon>
        <taxon>Thermotaleaceae</taxon>
        <taxon>Anaerosolibacter</taxon>
    </lineage>
</organism>
<reference evidence="5 6" key="1">
    <citation type="submission" date="2020-08" db="EMBL/GenBank/DDBJ databases">
        <title>Genomic Encyclopedia of Type Strains, Phase IV (KMG-IV): sequencing the most valuable type-strain genomes for metagenomic binning, comparative biology and taxonomic classification.</title>
        <authorList>
            <person name="Goeker M."/>
        </authorList>
    </citation>
    <scope>NUCLEOTIDE SEQUENCE [LARGE SCALE GENOMIC DNA]</scope>
    <source>
        <strain evidence="5 6">DSM 103526</strain>
    </source>
</reference>
<dbReference type="Pfam" id="PF07729">
    <property type="entry name" value="FCD"/>
    <property type="match status" value="1"/>
</dbReference>
<evidence type="ECO:0000256" key="1">
    <source>
        <dbReference type="ARBA" id="ARBA00023015"/>
    </source>
</evidence>